<evidence type="ECO:0000313" key="1">
    <source>
        <dbReference type="EMBL" id="CAI2385278.1"/>
    </source>
</evidence>
<dbReference type="AlphaFoldDB" id="A0AAD1Y5W4"/>
<dbReference type="EMBL" id="CAMPGE010027664">
    <property type="protein sequence ID" value="CAI2385278.1"/>
    <property type="molecule type" value="Genomic_DNA"/>
</dbReference>
<protein>
    <submittedName>
        <fullName evidence="1">Uncharacterized protein</fullName>
    </submittedName>
</protein>
<name>A0AAD1Y5W4_EUPCR</name>
<keyword evidence="2" id="KW-1185">Reference proteome</keyword>
<organism evidence="1 2">
    <name type="scientific">Euplotes crassus</name>
    <dbReference type="NCBI Taxonomy" id="5936"/>
    <lineage>
        <taxon>Eukaryota</taxon>
        <taxon>Sar</taxon>
        <taxon>Alveolata</taxon>
        <taxon>Ciliophora</taxon>
        <taxon>Intramacronucleata</taxon>
        <taxon>Spirotrichea</taxon>
        <taxon>Hypotrichia</taxon>
        <taxon>Euplotida</taxon>
        <taxon>Euplotidae</taxon>
        <taxon>Moneuplotes</taxon>
    </lineage>
</organism>
<gene>
    <name evidence="1" type="ORF">ECRASSUSDP1_LOCUS26831</name>
</gene>
<comment type="caution">
    <text evidence="1">The sequence shown here is derived from an EMBL/GenBank/DDBJ whole genome shotgun (WGS) entry which is preliminary data.</text>
</comment>
<dbReference type="Proteomes" id="UP001295684">
    <property type="component" value="Unassembled WGS sequence"/>
</dbReference>
<reference evidence="1" key="1">
    <citation type="submission" date="2023-07" db="EMBL/GenBank/DDBJ databases">
        <authorList>
            <consortium name="AG Swart"/>
            <person name="Singh M."/>
            <person name="Singh A."/>
            <person name="Seah K."/>
            <person name="Emmerich C."/>
        </authorList>
    </citation>
    <scope>NUCLEOTIDE SEQUENCE</scope>
    <source>
        <strain evidence="1">DP1</strain>
    </source>
</reference>
<accession>A0AAD1Y5W4</accession>
<sequence length="107" mass="12912">MTTTESTKLIPLREVICMMNGALKFLKEELQKPKTRGCFGTTETMQAEEDLSKRPKEKRNIKGRVLRVQNFIYTVREKYLALKYYKKWRAFVVKKQRIRENKFYIQE</sequence>
<evidence type="ECO:0000313" key="2">
    <source>
        <dbReference type="Proteomes" id="UP001295684"/>
    </source>
</evidence>
<proteinExistence type="predicted"/>